<dbReference type="Proteomes" id="UP001157974">
    <property type="component" value="Unassembled WGS sequence"/>
</dbReference>
<keyword evidence="8" id="KW-1185">Reference proteome</keyword>
<evidence type="ECO:0000259" key="6">
    <source>
        <dbReference type="PROSITE" id="PS50157"/>
    </source>
</evidence>
<evidence type="ECO:0000313" key="7">
    <source>
        <dbReference type="EMBL" id="KAJ8903885.1"/>
    </source>
</evidence>
<dbReference type="Pfam" id="PF00096">
    <property type="entry name" value="zf-C2H2"/>
    <property type="match status" value="2"/>
</dbReference>
<dbReference type="SMART" id="SM00355">
    <property type="entry name" value="ZnF_C2H2"/>
    <property type="match status" value="2"/>
</dbReference>
<evidence type="ECO:0000256" key="4">
    <source>
        <dbReference type="ARBA" id="ARBA00022833"/>
    </source>
</evidence>
<keyword evidence="3 5" id="KW-0863">Zinc-finger</keyword>
<evidence type="ECO:0000256" key="2">
    <source>
        <dbReference type="ARBA" id="ARBA00022737"/>
    </source>
</evidence>
<comment type="caution">
    <text evidence="7">The sequence shown here is derived from an EMBL/GenBank/DDBJ whole genome shotgun (WGS) entry which is preliminary data.</text>
</comment>
<keyword evidence="4" id="KW-0862">Zinc</keyword>
<protein>
    <recommendedName>
        <fullName evidence="6">C2H2-type domain-containing protein</fullName>
    </recommendedName>
</protein>
<sequence length="130" mass="14991">MEIRDLLCKETEPLPLDSKWVTRNLLGERGDVHEWEGVGERAFTAAEALQRRKRSYLCPKCNQLYGTKSSLTRHQRVVHNHERPYACPVCNKRFSSKSCVKRHARIHVASNMRFALPTVQVHEVEPGKLA</sequence>
<dbReference type="InterPro" id="IPR050331">
    <property type="entry name" value="Zinc_finger"/>
</dbReference>
<evidence type="ECO:0000256" key="3">
    <source>
        <dbReference type="ARBA" id="ARBA00022771"/>
    </source>
</evidence>
<gene>
    <name evidence="7" type="ORF">NDN08_000418</name>
</gene>
<dbReference type="InterPro" id="IPR013087">
    <property type="entry name" value="Znf_C2H2_type"/>
</dbReference>
<dbReference type="FunFam" id="3.30.160.60:FF:000414">
    <property type="entry name" value="Zinc finger protein 398"/>
    <property type="match status" value="1"/>
</dbReference>
<dbReference type="PROSITE" id="PS00028">
    <property type="entry name" value="ZINC_FINGER_C2H2_1"/>
    <property type="match status" value="2"/>
</dbReference>
<proteinExistence type="predicted"/>
<name>A0AAV8UMV5_9RHOD</name>
<organism evidence="7 8">
    <name type="scientific">Rhodosorus marinus</name>
    <dbReference type="NCBI Taxonomy" id="101924"/>
    <lineage>
        <taxon>Eukaryota</taxon>
        <taxon>Rhodophyta</taxon>
        <taxon>Stylonematophyceae</taxon>
        <taxon>Stylonematales</taxon>
        <taxon>Stylonemataceae</taxon>
        <taxon>Rhodosorus</taxon>
    </lineage>
</organism>
<dbReference type="AlphaFoldDB" id="A0AAV8UMV5"/>
<dbReference type="GO" id="GO:0005634">
    <property type="term" value="C:nucleus"/>
    <property type="evidence" value="ECO:0007669"/>
    <property type="project" value="TreeGrafter"/>
</dbReference>
<dbReference type="PANTHER" id="PTHR16515">
    <property type="entry name" value="PR DOMAIN ZINC FINGER PROTEIN"/>
    <property type="match status" value="1"/>
</dbReference>
<keyword evidence="2" id="KW-0677">Repeat</keyword>
<dbReference type="PANTHER" id="PTHR16515:SF58">
    <property type="entry name" value="ZINC FINGER PROTEIN 22"/>
    <property type="match status" value="1"/>
</dbReference>
<dbReference type="PROSITE" id="PS50157">
    <property type="entry name" value="ZINC_FINGER_C2H2_2"/>
    <property type="match status" value="2"/>
</dbReference>
<dbReference type="GO" id="GO:0010468">
    <property type="term" value="P:regulation of gene expression"/>
    <property type="evidence" value="ECO:0007669"/>
    <property type="project" value="TreeGrafter"/>
</dbReference>
<feature type="domain" description="C2H2-type" evidence="6">
    <location>
        <begin position="56"/>
        <end position="84"/>
    </location>
</feature>
<evidence type="ECO:0000256" key="1">
    <source>
        <dbReference type="ARBA" id="ARBA00022723"/>
    </source>
</evidence>
<dbReference type="InterPro" id="IPR036236">
    <property type="entry name" value="Znf_C2H2_sf"/>
</dbReference>
<keyword evidence="1" id="KW-0479">Metal-binding</keyword>
<accession>A0AAV8UMV5</accession>
<evidence type="ECO:0000256" key="5">
    <source>
        <dbReference type="PROSITE-ProRule" id="PRU00042"/>
    </source>
</evidence>
<dbReference type="EMBL" id="JAMWBK010000006">
    <property type="protein sequence ID" value="KAJ8903885.1"/>
    <property type="molecule type" value="Genomic_DNA"/>
</dbReference>
<dbReference type="SUPFAM" id="SSF57667">
    <property type="entry name" value="beta-beta-alpha zinc fingers"/>
    <property type="match status" value="1"/>
</dbReference>
<dbReference type="GO" id="GO:0008270">
    <property type="term" value="F:zinc ion binding"/>
    <property type="evidence" value="ECO:0007669"/>
    <property type="project" value="UniProtKB-KW"/>
</dbReference>
<evidence type="ECO:0000313" key="8">
    <source>
        <dbReference type="Proteomes" id="UP001157974"/>
    </source>
</evidence>
<reference evidence="7 8" key="1">
    <citation type="journal article" date="2023" name="Nat. Commun.">
        <title>Origin of minicircular mitochondrial genomes in red algae.</title>
        <authorList>
            <person name="Lee Y."/>
            <person name="Cho C.H."/>
            <person name="Lee Y.M."/>
            <person name="Park S.I."/>
            <person name="Yang J.H."/>
            <person name="West J.A."/>
            <person name="Bhattacharya D."/>
            <person name="Yoon H.S."/>
        </authorList>
    </citation>
    <scope>NUCLEOTIDE SEQUENCE [LARGE SCALE GENOMIC DNA]</scope>
    <source>
        <strain evidence="7 8">CCMP1338</strain>
        <tissue evidence="7">Whole cell</tissue>
    </source>
</reference>
<dbReference type="Gene3D" id="3.30.160.60">
    <property type="entry name" value="Classic Zinc Finger"/>
    <property type="match status" value="2"/>
</dbReference>
<feature type="domain" description="C2H2-type" evidence="6">
    <location>
        <begin position="85"/>
        <end position="112"/>
    </location>
</feature>